<reference evidence="1 2" key="1">
    <citation type="submission" date="2020-08" db="EMBL/GenBank/DDBJ databases">
        <title>Genomic Encyclopedia of Type Strains, Phase IV (KMG-IV): sequencing the most valuable type-strain genomes for metagenomic binning, comparative biology and taxonomic classification.</title>
        <authorList>
            <person name="Goeker M."/>
        </authorList>
    </citation>
    <scope>NUCLEOTIDE SEQUENCE [LARGE SCALE GENOMIC DNA]</scope>
    <source>
        <strain evidence="1 2">DSM 26385</strain>
    </source>
</reference>
<dbReference type="Proteomes" id="UP000584824">
    <property type="component" value="Unassembled WGS sequence"/>
</dbReference>
<dbReference type="AlphaFoldDB" id="A0A7W6K4U4"/>
<keyword evidence="2" id="KW-1185">Reference proteome</keyword>
<evidence type="ECO:0000313" key="2">
    <source>
        <dbReference type="Proteomes" id="UP000584824"/>
    </source>
</evidence>
<sequence length="45" mass="5175">MQNLLDLKRRQAHVRRARFCVNFKGTVKMDPDSRSFRPLSAALSG</sequence>
<proteinExistence type="predicted"/>
<organism evidence="1 2">
    <name type="scientific">Allorhizobium borbori</name>
    <dbReference type="NCBI Taxonomy" id="485907"/>
    <lineage>
        <taxon>Bacteria</taxon>
        <taxon>Pseudomonadati</taxon>
        <taxon>Pseudomonadota</taxon>
        <taxon>Alphaproteobacteria</taxon>
        <taxon>Hyphomicrobiales</taxon>
        <taxon>Rhizobiaceae</taxon>
        <taxon>Rhizobium/Agrobacterium group</taxon>
        <taxon>Allorhizobium</taxon>
    </lineage>
</organism>
<name>A0A7W6K4U4_9HYPH</name>
<evidence type="ECO:0000313" key="1">
    <source>
        <dbReference type="EMBL" id="MBB4105239.1"/>
    </source>
</evidence>
<gene>
    <name evidence="1" type="ORF">GGQ66_003826</name>
</gene>
<dbReference type="EMBL" id="JACIDU010000018">
    <property type="protein sequence ID" value="MBB4105239.1"/>
    <property type="molecule type" value="Genomic_DNA"/>
</dbReference>
<accession>A0A7W6K4U4</accession>
<comment type="caution">
    <text evidence="1">The sequence shown here is derived from an EMBL/GenBank/DDBJ whole genome shotgun (WGS) entry which is preliminary data.</text>
</comment>
<protein>
    <submittedName>
        <fullName evidence="1">Uncharacterized protein</fullName>
    </submittedName>
</protein>